<dbReference type="InterPro" id="IPR012505">
    <property type="entry name" value="YbbR"/>
</dbReference>
<organism evidence="2 3">
    <name type="scientific">Candidatus Omnitrophus magneticus</name>
    <dbReference type="NCBI Taxonomy" id="1609969"/>
    <lineage>
        <taxon>Bacteria</taxon>
        <taxon>Pseudomonadati</taxon>
        <taxon>Candidatus Omnitrophota</taxon>
        <taxon>Candidatus Omnitrophus</taxon>
    </lineage>
</organism>
<evidence type="ECO:0000313" key="2">
    <source>
        <dbReference type="EMBL" id="KJJ83431.1"/>
    </source>
</evidence>
<keyword evidence="1" id="KW-0812">Transmembrane</keyword>
<dbReference type="Proteomes" id="UP000033428">
    <property type="component" value="Unassembled WGS sequence"/>
</dbReference>
<reference evidence="2 3" key="1">
    <citation type="submission" date="2015-02" db="EMBL/GenBank/DDBJ databases">
        <title>Single-cell genomics of uncultivated deep-branching MTB reveals a conserved set of magnetosome genes.</title>
        <authorList>
            <person name="Kolinko S."/>
            <person name="Richter M."/>
            <person name="Glockner F.O."/>
            <person name="Brachmann A."/>
            <person name="Schuler D."/>
        </authorList>
    </citation>
    <scope>NUCLEOTIDE SEQUENCE [LARGE SCALE GENOMIC DNA]</scope>
    <source>
        <strain evidence="2">SKK-01</strain>
    </source>
</reference>
<keyword evidence="1" id="KW-1133">Transmembrane helix</keyword>
<keyword evidence="1" id="KW-0472">Membrane</keyword>
<dbReference type="Pfam" id="PF07949">
    <property type="entry name" value="YbbR"/>
    <property type="match status" value="1"/>
</dbReference>
<dbReference type="AlphaFoldDB" id="A0A0F0CPH8"/>
<evidence type="ECO:0000313" key="3">
    <source>
        <dbReference type="Proteomes" id="UP000033428"/>
    </source>
</evidence>
<proteinExistence type="predicted"/>
<gene>
    <name evidence="2" type="ORF">OMAG_002697</name>
</gene>
<comment type="caution">
    <text evidence="2">The sequence shown here is derived from an EMBL/GenBank/DDBJ whole genome shotgun (WGS) entry which is preliminary data.</text>
</comment>
<protein>
    <submittedName>
        <fullName evidence="2">YbbR-like protein</fullName>
    </submittedName>
</protein>
<dbReference type="Gene3D" id="2.170.120.40">
    <property type="entry name" value="YbbR-like domain"/>
    <property type="match status" value="1"/>
</dbReference>
<feature type="transmembrane region" description="Helical" evidence="1">
    <location>
        <begin position="12"/>
        <end position="32"/>
    </location>
</feature>
<accession>A0A0F0CPH8</accession>
<name>A0A0F0CPH8_9BACT</name>
<keyword evidence="3" id="KW-1185">Reference proteome</keyword>
<evidence type="ECO:0000256" key="1">
    <source>
        <dbReference type="SAM" id="Phobius"/>
    </source>
</evidence>
<sequence>MKLFGFIFNNFLPKFFTLLLAVGTWFYVFDLIHNESFSIKKDVDPEFFGKSNFIFKPLSVRPLFSGALPKGYRIISNEMKINPPTIYVFGPSNLLENVYEIQTDKINLSEYTHPMKINTGFHSSTIKFLKSNDKVVEIDLPVEKSSINSKII</sequence>
<dbReference type="EMBL" id="JYNY01000584">
    <property type="protein sequence ID" value="KJJ83431.1"/>
    <property type="molecule type" value="Genomic_DNA"/>
</dbReference>